<evidence type="ECO:0000313" key="1">
    <source>
        <dbReference type="EMBL" id="MEL1248728.1"/>
    </source>
</evidence>
<accession>A0ABU9I8I3</accession>
<dbReference type="RefSeq" id="WP_341683584.1">
    <property type="nucleotide sequence ID" value="NZ_JBBYHT010000006.1"/>
</dbReference>
<sequence length="162" mass="18847">MRYVFLIVFLSILRINAQENSGIILFENNIKLHWTIKTFNEKEHQIKICKNDFGVQYICAIDNAIWYGSDIPVDKPKNQLTNLVLEIGKNKIILDVSSMFNPNFSGELSKHQFKIIKKGNQYVLYGFFSDGAGTYTAHWRIVDTISIREVISNLEEHFSWQN</sequence>
<name>A0ABU9I8I3_9FLAO</name>
<reference evidence="1 2" key="1">
    <citation type="submission" date="2024-04" db="EMBL/GenBank/DDBJ databases">
        <title>Flavobacterium sp. DGU41 16S ribosomal RNA gene Genome sequencing and assembly.</title>
        <authorList>
            <person name="Park S."/>
        </authorList>
    </citation>
    <scope>NUCLEOTIDE SEQUENCE [LARGE SCALE GENOMIC DNA]</scope>
    <source>
        <strain evidence="1 2">DGU41</strain>
    </source>
</reference>
<comment type="caution">
    <text evidence="1">The sequence shown here is derived from an EMBL/GenBank/DDBJ whole genome shotgun (WGS) entry which is preliminary data.</text>
</comment>
<dbReference type="EMBL" id="JBBYHT010000006">
    <property type="protein sequence ID" value="MEL1248728.1"/>
    <property type="molecule type" value="Genomic_DNA"/>
</dbReference>
<evidence type="ECO:0000313" key="2">
    <source>
        <dbReference type="Proteomes" id="UP001393056"/>
    </source>
</evidence>
<protein>
    <submittedName>
        <fullName evidence="1">Uncharacterized protein</fullName>
    </submittedName>
</protein>
<proteinExistence type="predicted"/>
<gene>
    <name evidence="1" type="ORF">AAEO58_11810</name>
</gene>
<dbReference type="Proteomes" id="UP001393056">
    <property type="component" value="Unassembled WGS sequence"/>
</dbReference>
<organism evidence="1 2">
    <name type="scientific">Flavobacterium helocola</name>
    <dbReference type="NCBI Taxonomy" id="3139139"/>
    <lineage>
        <taxon>Bacteria</taxon>
        <taxon>Pseudomonadati</taxon>
        <taxon>Bacteroidota</taxon>
        <taxon>Flavobacteriia</taxon>
        <taxon>Flavobacteriales</taxon>
        <taxon>Flavobacteriaceae</taxon>
        <taxon>Flavobacterium</taxon>
    </lineage>
</organism>
<keyword evidence="2" id="KW-1185">Reference proteome</keyword>